<keyword evidence="1" id="KW-0812">Transmembrane</keyword>
<sequence length="285" mass="32713">METAAVLFHKDPDGGIRDLKKDRVSIFSRLFILRNMQLSLDEAARKAYEIENISNETFEASNKNIETAGTPEHYASIIGKCGMDAYVDTKANVDRVYHKLEQRFGFKKGLSEQLTMSQHTYGEICNSWQFGNIPWPATMFLKKVHGLLESGLVGIWKEWSHWVETMEDEMRNAREKQVVDVPVALYGNVRTLFFFYFGITIVPLLIFSIEKSKILGLLRIKDTNAAKVENSNANQNKPLYGQNIRSWSNCFGMNKKTIVHNDMTNANTENDSFATWKFVEDVLDY</sequence>
<evidence type="ECO:0000313" key="2">
    <source>
        <dbReference type="EMBL" id="CAL8076554.1"/>
    </source>
</evidence>
<keyword evidence="3" id="KW-1185">Reference proteome</keyword>
<keyword evidence="1" id="KW-0472">Membrane</keyword>
<dbReference type="EMBL" id="CAXLJM020000011">
    <property type="protein sequence ID" value="CAL8076554.1"/>
    <property type="molecule type" value="Genomic_DNA"/>
</dbReference>
<reference evidence="2 3" key="1">
    <citation type="submission" date="2024-08" db="EMBL/GenBank/DDBJ databases">
        <authorList>
            <person name="Cucini C."/>
            <person name="Frati F."/>
        </authorList>
    </citation>
    <scope>NUCLEOTIDE SEQUENCE [LARGE SCALE GENOMIC DNA]</scope>
</reference>
<protein>
    <submittedName>
        <fullName evidence="2">Uncharacterized protein</fullName>
    </submittedName>
</protein>
<evidence type="ECO:0000313" key="3">
    <source>
        <dbReference type="Proteomes" id="UP001642540"/>
    </source>
</evidence>
<evidence type="ECO:0000256" key="1">
    <source>
        <dbReference type="SAM" id="Phobius"/>
    </source>
</evidence>
<proteinExistence type="predicted"/>
<accession>A0ABP1PT76</accession>
<keyword evidence="1" id="KW-1133">Transmembrane helix</keyword>
<feature type="transmembrane region" description="Helical" evidence="1">
    <location>
        <begin position="192"/>
        <end position="209"/>
    </location>
</feature>
<comment type="caution">
    <text evidence="2">The sequence shown here is derived from an EMBL/GenBank/DDBJ whole genome shotgun (WGS) entry which is preliminary data.</text>
</comment>
<dbReference type="Proteomes" id="UP001642540">
    <property type="component" value="Unassembled WGS sequence"/>
</dbReference>
<gene>
    <name evidence="2" type="ORF">ODALV1_LOCUS3514</name>
</gene>
<name>A0ABP1PT76_9HEXA</name>
<organism evidence="2 3">
    <name type="scientific">Orchesella dallaii</name>
    <dbReference type="NCBI Taxonomy" id="48710"/>
    <lineage>
        <taxon>Eukaryota</taxon>
        <taxon>Metazoa</taxon>
        <taxon>Ecdysozoa</taxon>
        <taxon>Arthropoda</taxon>
        <taxon>Hexapoda</taxon>
        <taxon>Collembola</taxon>
        <taxon>Entomobryomorpha</taxon>
        <taxon>Entomobryoidea</taxon>
        <taxon>Orchesellidae</taxon>
        <taxon>Orchesellinae</taxon>
        <taxon>Orchesella</taxon>
    </lineage>
</organism>